<protein>
    <recommendedName>
        <fullName evidence="4">Transmembrane protein</fullName>
    </recommendedName>
</protein>
<gene>
    <name evidence="2" type="ORF">V2E24_00055</name>
</gene>
<evidence type="ECO:0008006" key="4">
    <source>
        <dbReference type="Google" id="ProtNLM"/>
    </source>
</evidence>
<accession>A0ABU7MKA9</accession>
<comment type="caution">
    <text evidence="2">The sequence shown here is derived from an EMBL/GenBank/DDBJ whole genome shotgun (WGS) entry which is preliminary data.</text>
</comment>
<keyword evidence="1" id="KW-0812">Transmembrane</keyword>
<feature type="transmembrane region" description="Helical" evidence="1">
    <location>
        <begin position="135"/>
        <end position="157"/>
    </location>
</feature>
<dbReference type="RefSeq" id="WP_330500386.1">
    <property type="nucleotide sequence ID" value="NZ_JAZDWZ010000001.1"/>
</dbReference>
<keyword evidence="1" id="KW-1133">Transmembrane helix</keyword>
<name>A0ABU7MKA9_9BACT</name>
<keyword evidence="1" id="KW-0472">Membrane</keyword>
<feature type="transmembrane region" description="Helical" evidence="1">
    <location>
        <begin position="85"/>
        <end position="107"/>
    </location>
</feature>
<evidence type="ECO:0000313" key="3">
    <source>
        <dbReference type="Proteomes" id="UP001344817"/>
    </source>
</evidence>
<sequence>MNNKKLIRKPSIIFLIIWLLLSVITNIALVSSYVSGKLDDIYVFTYLHSINLLLTGILVIASVIKLDFLKFNFKEKLKSKVWFNVLINVIYVIFFFLFIAVIFATIYNSFHYYEKVTETNNVSNDPRYQNISQRYIYIEFSVEYWLFLVVLSLALIIKKSLNIKKTYKFVLPFYIQKNKNDSITLYTKTTQ</sequence>
<proteinExistence type="predicted"/>
<dbReference type="EMBL" id="JAZDWZ010000001">
    <property type="protein sequence ID" value="MEE3927971.1"/>
    <property type="molecule type" value="Genomic_DNA"/>
</dbReference>
<organism evidence="2 3">
    <name type="scientific">Mycoplasmopsis ciconiae</name>
    <dbReference type="NCBI Taxonomy" id="561067"/>
    <lineage>
        <taxon>Bacteria</taxon>
        <taxon>Bacillati</taxon>
        <taxon>Mycoplasmatota</taxon>
        <taxon>Mycoplasmoidales</taxon>
        <taxon>Metamycoplasmataceae</taxon>
        <taxon>Mycoplasmopsis</taxon>
    </lineage>
</organism>
<reference evidence="2" key="1">
    <citation type="submission" date="2024-01" db="EMBL/GenBank/DDBJ databases">
        <title>Genome sequence of Mycoplasma ciconiae type strain DSM 25251.</title>
        <authorList>
            <person name="Spergser J."/>
        </authorList>
    </citation>
    <scope>NUCLEOTIDE SEQUENCE [LARGE SCALE GENOMIC DNA]</scope>
    <source>
        <strain evidence="2">DSM 25251</strain>
    </source>
</reference>
<keyword evidence="3" id="KW-1185">Reference proteome</keyword>
<dbReference type="Proteomes" id="UP001344817">
    <property type="component" value="Unassembled WGS sequence"/>
</dbReference>
<feature type="transmembrane region" description="Helical" evidence="1">
    <location>
        <begin position="41"/>
        <end position="64"/>
    </location>
</feature>
<evidence type="ECO:0000313" key="2">
    <source>
        <dbReference type="EMBL" id="MEE3927971.1"/>
    </source>
</evidence>
<evidence type="ECO:0000256" key="1">
    <source>
        <dbReference type="SAM" id="Phobius"/>
    </source>
</evidence>
<feature type="transmembrane region" description="Helical" evidence="1">
    <location>
        <begin position="12"/>
        <end position="35"/>
    </location>
</feature>